<accession>A0A564YMI1</accession>
<dbReference type="EMBL" id="CABIJS010000256">
    <property type="protein sequence ID" value="VUZ47873.1"/>
    <property type="molecule type" value="Genomic_DNA"/>
</dbReference>
<organism evidence="1 2">
    <name type="scientific">Hymenolepis diminuta</name>
    <name type="common">Rat tapeworm</name>
    <dbReference type="NCBI Taxonomy" id="6216"/>
    <lineage>
        <taxon>Eukaryota</taxon>
        <taxon>Metazoa</taxon>
        <taxon>Spiralia</taxon>
        <taxon>Lophotrochozoa</taxon>
        <taxon>Platyhelminthes</taxon>
        <taxon>Cestoda</taxon>
        <taxon>Eucestoda</taxon>
        <taxon>Cyclophyllidea</taxon>
        <taxon>Hymenolepididae</taxon>
        <taxon>Hymenolepis</taxon>
    </lineage>
</organism>
<feature type="non-terminal residue" evidence="1">
    <location>
        <position position="1"/>
    </location>
</feature>
<reference evidence="1 2" key="1">
    <citation type="submission" date="2019-07" db="EMBL/GenBank/DDBJ databases">
        <authorList>
            <person name="Jastrzebski P J."/>
            <person name="Paukszto L."/>
            <person name="Jastrzebski P J."/>
        </authorList>
    </citation>
    <scope>NUCLEOTIDE SEQUENCE [LARGE SCALE GENOMIC DNA]</scope>
    <source>
        <strain evidence="1 2">WMS-il1</strain>
    </source>
</reference>
<keyword evidence="2" id="KW-1185">Reference proteome</keyword>
<protein>
    <submittedName>
        <fullName evidence="1">Uncharacterized protein</fullName>
    </submittedName>
</protein>
<dbReference type="Proteomes" id="UP000321570">
    <property type="component" value="Unassembled WGS sequence"/>
</dbReference>
<gene>
    <name evidence="1" type="ORF">WMSIL1_LOCUS7326</name>
</gene>
<proteinExistence type="predicted"/>
<evidence type="ECO:0000313" key="1">
    <source>
        <dbReference type="EMBL" id="VUZ47873.1"/>
    </source>
</evidence>
<dbReference type="AlphaFoldDB" id="A0A564YMI1"/>
<evidence type="ECO:0000313" key="2">
    <source>
        <dbReference type="Proteomes" id="UP000321570"/>
    </source>
</evidence>
<sequence>NNICGARVQRPPQPISNQYPFTLALFVFKDQGRGQQLIRSSFHLEFLLSHLTRSSVHSRYFGRSLANFGSQFILGDSGRRSLNCLGGLPGCSRRLIGVASATYFSKNSLQYILEFVISQVIYYPCVYLGHFYKQTKVFKLFLTDYCYFYLLILHKNVEVDEY</sequence>
<name>A0A564YMI1_HYMDI</name>